<proteinExistence type="predicted"/>
<sequence length="357" mass="39005">MILFSLIFLVPLILLTIAAVNFVQIRTPSRTSDLLESVGVIVPMRNEADNVEGVVATLAAQSGDMNFYLLDDNSEDSTYELLHKFTAEDSRFTVIKGAPLADGWIGKTWALQQLFEVSNEEVLVSIDADVRLNNDAINKAITAMKQAQLDFVSPYPRQIAQSFAERLIQPLLQWSWLTTVPLRYAEGSGQKSMAVANGQFFVVRRSALTSIGGYQTVRHAVIDDVFLARALMQNGSSGTVINGSDIAETRMYTSWNEIEAGYGKSLSKAFGSIVGAVLVVAFLFITSIAPIIVGLLGNAYGWLGFAAIVGTRVLSAIKSRGNVLDSVLHPISVVALIYLIVYSYLMRGSIQWKGRKV</sequence>
<evidence type="ECO:0000259" key="2">
    <source>
        <dbReference type="Pfam" id="PF00535"/>
    </source>
</evidence>
<keyword evidence="1" id="KW-0812">Transmembrane</keyword>
<evidence type="ECO:0000256" key="1">
    <source>
        <dbReference type="SAM" id="Phobius"/>
    </source>
</evidence>
<dbReference type="EMBL" id="CAEZSB010000046">
    <property type="protein sequence ID" value="CAB4533116.1"/>
    <property type="molecule type" value="Genomic_DNA"/>
</dbReference>
<dbReference type="PANTHER" id="PTHR43646:SF3">
    <property type="entry name" value="SLR1566 PROTEIN"/>
    <property type="match status" value="1"/>
</dbReference>
<feature type="domain" description="Glycosyltransferase 2-like" evidence="2">
    <location>
        <begin position="40"/>
        <end position="209"/>
    </location>
</feature>
<gene>
    <name evidence="3" type="ORF">UFOPK1395_00580</name>
</gene>
<feature type="transmembrane region" description="Helical" evidence="1">
    <location>
        <begin position="269"/>
        <end position="292"/>
    </location>
</feature>
<dbReference type="AlphaFoldDB" id="A0A6J6B2W7"/>
<keyword evidence="1" id="KW-0472">Membrane</keyword>
<protein>
    <submittedName>
        <fullName evidence="3">Unannotated protein</fullName>
    </submittedName>
</protein>
<accession>A0A6J6B2W7</accession>
<evidence type="ECO:0000313" key="3">
    <source>
        <dbReference type="EMBL" id="CAB4533116.1"/>
    </source>
</evidence>
<reference evidence="3" key="1">
    <citation type="submission" date="2020-05" db="EMBL/GenBank/DDBJ databases">
        <authorList>
            <person name="Chiriac C."/>
            <person name="Salcher M."/>
            <person name="Ghai R."/>
            <person name="Kavagutti S V."/>
        </authorList>
    </citation>
    <scope>NUCLEOTIDE SEQUENCE</scope>
</reference>
<dbReference type="InterPro" id="IPR001173">
    <property type="entry name" value="Glyco_trans_2-like"/>
</dbReference>
<dbReference type="SUPFAM" id="SSF53448">
    <property type="entry name" value="Nucleotide-diphospho-sugar transferases"/>
    <property type="match status" value="1"/>
</dbReference>
<dbReference type="Pfam" id="PF00535">
    <property type="entry name" value="Glycos_transf_2"/>
    <property type="match status" value="1"/>
</dbReference>
<dbReference type="PANTHER" id="PTHR43646">
    <property type="entry name" value="GLYCOSYLTRANSFERASE"/>
    <property type="match status" value="1"/>
</dbReference>
<dbReference type="Gene3D" id="3.90.550.10">
    <property type="entry name" value="Spore Coat Polysaccharide Biosynthesis Protein SpsA, Chain A"/>
    <property type="match status" value="1"/>
</dbReference>
<organism evidence="3">
    <name type="scientific">freshwater metagenome</name>
    <dbReference type="NCBI Taxonomy" id="449393"/>
    <lineage>
        <taxon>unclassified sequences</taxon>
        <taxon>metagenomes</taxon>
        <taxon>ecological metagenomes</taxon>
    </lineage>
</organism>
<dbReference type="InterPro" id="IPR029044">
    <property type="entry name" value="Nucleotide-diphossugar_trans"/>
</dbReference>
<feature type="transmembrane region" description="Helical" evidence="1">
    <location>
        <begin position="327"/>
        <end position="345"/>
    </location>
</feature>
<keyword evidence="1" id="KW-1133">Transmembrane helix</keyword>
<name>A0A6J6B2W7_9ZZZZ</name>